<dbReference type="CDD" id="cd04301">
    <property type="entry name" value="NAT_SF"/>
    <property type="match status" value="1"/>
</dbReference>
<dbReference type="GO" id="GO:1990189">
    <property type="term" value="F:protein N-terminal-serine acetyltransferase activity"/>
    <property type="evidence" value="ECO:0007669"/>
    <property type="project" value="TreeGrafter"/>
</dbReference>
<dbReference type="InterPro" id="IPR016181">
    <property type="entry name" value="Acyl_CoA_acyltransferase"/>
</dbReference>
<accession>A0A3A2ZC99</accession>
<dbReference type="PANTHER" id="PTHR43441">
    <property type="entry name" value="RIBOSOMAL-PROTEIN-SERINE ACETYLTRANSFERASE"/>
    <property type="match status" value="1"/>
</dbReference>
<dbReference type="SUPFAM" id="SSF55729">
    <property type="entry name" value="Acyl-CoA N-acyltransferases (Nat)"/>
    <property type="match status" value="1"/>
</dbReference>
<dbReference type="PANTHER" id="PTHR43441:SF5">
    <property type="entry name" value="FAMILY ACETYLTRANSFERASE, PUTATIVE-RELATED"/>
    <property type="match status" value="1"/>
</dbReference>
<protein>
    <submittedName>
        <fullName evidence="2">GNAT family acetyltransferase</fullName>
    </submittedName>
</protein>
<comment type="caution">
    <text evidence="2">The sequence shown here is derived from an EMBL/GenBank/DDBJ whole genome shotgun (WGS) entry which is preliminary data.</text>
</comment>
<dbReference type="InterPro" id="IPR000182">
    <property type="entry name" value="GNAT_dom"/>
</dbReference>
<dbReference type="Gene3D" id="3.40.630.30">
    <property type="match status" value="1"/>
</dbReference>
<dbReference type="Proteomes" id="UP000266188">
    <property type="component" value="Unassembled WGS sequence"/>
</dbReference>
<dbReference type="Pfam" id="PF13302">
    <property type="entry name" value="Acetyltransf_3"/>
    <property type="match status" value="1"/>
</dbReference>
<keyword evidence="2" id="KW-0808">Transferase</keyword>
<name>A0A3A2ZC99_9EURO</name>
<dbReference type="AlphaFoldDB" id="A0A3A2ZC99"/>
<organism evidence="2 3">
    <name type="scientific">Aspergillus sclerotialis</name>
    <dbReference type="NCBI Taxonomy" id="2070753"/>
    <lineage>
        <taxon>Eukaryota</taxon>
        <taxon>Fungi</taxon>
        <taxon>Dikarya</taxon>
        <taxon>Ascomycota</taxon>
        <taxon>Pezizomycotina</taxon>
        <taxon>Eurotiomycetes</taxon>
        <taxon>Eurotiomycetidae</taxon>
        <taxon>Eurotiales</taxon>
        <taxon>Aspergillaceae</taxon>
        <taxon>Aspergillus</taxon>
        <taxon>Aspergillus subgen. Polypaecilum</taxon>
    </lineage>
</organism>
<evidence type="ECO:0000313" key="2">
    <source>
        <dbReference type="EMBL" id="RJE19913.1"/>
    </source>
</evidence>
<feature type="domain" description="N-acetyltransferase" evidence="1">
    <location>
        <begin position="48"/>
        <end position="191"/>
    </location>
</feature>
<dbReference type="PROSITE" id="PS51186">
    <property type="entry name" value="GNAT"/>
    <property type="match status" value="1"/>
</dbReference>
<dbReference type="EMBL" id="MVGC01000358">
    <property type="protein sequence ID" value="RJE19913.1"/>
    <property type="molecule type" value="Genomic_DNA"/>
</dbReference>
<proteinExistence type="predicted"/>
<evidence type="ECO:0000313" key="3">
    <source>
        <dbReference type="Proteomes" id="UP000266188"/>
    </source>
</evidence>
<evidence type="ECO:0000259" key="1">
    <source>
        <dbReference type="PROSITE" id="PS51186"/>
    </source>
</evidence>
<dbReference type="InterPro" id="IPR051908">
    <property type="entry name" value="Ribosomal_N-acetyltransferase"/>
</dbReference>
<feature type="non-terminal residue" evidence="2">
    <location>
        <position position="202"/>
    </location>
</feature>
<sequence length="202" mass="22453">MTSNTSNFYFPIRELSSNKVKLTPFDPTKHAKPYFNGSANHPELYKYMSTGPYRTEEHFVTEYLTNRVSKDPSMACFAIIDKTKPGSPADPEGEVAGMVSYMSASPQHMSAEVGYIVILPPFQRTHVTTHAVGLILQYALDSPDQGGLGLRRMQWLADPPNQASMNCARRMGFQFEGILRWNRVVVDAEARGKGHNGRVGPG</sequence>
<gene>
    <name evidence="2" type="ORF">PHISCL_07761</name>
</gene>
<dbReference type="GO" id="GO:0008999">
    <property type="term" value="F:protein-N-terminal-alanine acetyltransferase activity"/>
    <property type="evidence" value="ECO:0007669"/>
    <property type="project" value="TreeGrafter"/>
</dbReference>
<keyword evidence="3" id="KW-1185">Reference proteome</keyword>
<reference evidence="3" key="1">
    <citation type="submission" date="2017-02" db="EMBL/GenBank/DDBJ databases">
        <authorList>
            <person name="Tafer H."/>
            <person name="Lopandic K."/>
        </authorList>
    </citation>
    <scope>NUCLEOTIDE SEQUENCE [LARGE SCALE GENOMIC DNA]</scope>
    <source>
        <strain evidence="3">CBS 366.77</strain>
    </source>
</reference>
<dbReference type="OrthoDB" id="41238at2759"/>